<reference evidence="2 3" key="1">
    <citation type="submission" date="2015-09" db="EMBL/GenBank/DDBJ databases">
        <title>A metagenomics-based metabolic model of nitrate-dependent anaerobic oxidation of methane by Methanoperedens-like archaea.</title>
        <authorList>
            <person name="Arshad A."/>
            <person name="Speth D.R."/>
            <person name="De Graaf R.M."/>
            <person name="Op Den Camp H.J."/>
            <person name="Jetten M.S."/>
            <person name="Welte C.U."/>
        </authorList>
    </citation>
    <scope>NUCLEOTIDE SEQUENCE [LARGE SCALE GENOMIC DNA]</scope>
</reference>
<gene>
    <name evidence="2" type="ORF">MPEBLZ_00176</name>
</gene>
<proteinExistence type="predicted"/>
<dbReference type="Pfam" id="PF10047">
    <property type="entry name" value="DUF2281"/>
    <property type="match status" value="1"/>
</dbReference>
<feature type="domain" description="DUF2281" evidence="1">
    <location>
        <begin position="6"/>
        <end position="67"/>
    </location>
</feature>
<sequence>METQVITSKLDQLPEDLKEEVLDYIEFLLQKGTYQQRAKKNKFKFDWEGGLSDLKKKYTSVSLQHKALEWR</sequence>
<dbReference type="EMBL" id="LKCM01000015">
    <property type="protein sequence ID" value="KPQ45295.1"/>
    <property type="molecule type" value="Genomic_DNA"/>
</dbReference>
<name>A0A0P8AEA9_9EURY</name>
<dbReference type="PATRIC" id="fig|1719120.3.peg.200"/>
<organism evidence="2 3">
    <name type="scientific">Candidatus Methanoperedens nitratireducens</name>
    <dbReference type="NCBI Taxonomy" id="1392998"/>
    <lineage>
        <taxon>Archaea</taxon>
        <taxon>Methanobacteriati</taxon>
        <taxon>Methanobacteriota</taxon>
        <taxon>Stenosarchaea group</taxon>
        <taxon>Methanomicrobia</taxon>
        <taxon>Methanosarcinales</taxon>
        <taxon>ANME-2 cluster</taxon>
        <taxon>Candidatus Methanoperedentaceae</taxon>
        <taxon>Candidatus Methanoperedens</taxon>
    </lineage>
</organism>
<dbReference type="InterPro" id="IPR018739">
    <property type="entry name" value="DUF2281"/>
</dbReference>
<dbReference type="Proteomes" id="UP000050360">
    <property type="component" value="Unassembled WGS sequence"/>
</dbReference>
<evidence type="ECO:0000259" key="1">
    <source>
        <dbReference type="Pfam" id="PF10047"/>
    </source>
</evidence>
<accession>A0A0P8AEA9</accession>
<evidence type="ECO:0000313" key="2">
    <source>
        <dbReference type="EMBL" id="KPQ45295.1"/>
    </source>
</evidence>
<protein>
    <recommendedName>
        <fullName evidence="1">DUF2281 domain-containing protein</fullName>
    </recommendedName>
</protein>
<evidence type="ECO:0000313" key="3">
    <source>
        <dbReference type="Proteomes" id="UP000050360"/>
    </source>
</evidence>
<dbReference type="AlphaFoldDB" id="A0A0P8AEA9"/>
<comment type="caution">
    <text evidence="2">The sequence shown here is derived from an EMBL/GenBank/DDBJ whole genome shotgun (WGS) entry which is preliminary data.</text>
</comment>